<dbReference type="GO" id="GO:0052621">
    <property type="term" value="F:diguanylate cyclase activity"/>
    <property type="evidence" value="ECO:0007669"/>
    <property type="project" value="UniProtKB-EC"/>
</dbReference>
<dbReference type="InterPro" id="IPR052163">
    <property type="entry name" value="DGC-Regulatory_Protein"/>
</dbReference>
<dbReference type="PANTHER" id="PTHR46663:SF4">
    <property type="entry name" value="DIGUANYLATE CYCLASE DGCT-RELATED"/>
    <property type="match status" value="1"/>
</dbReference>
<organism evidence="3 4">
    <name type="scientific">Leptothrix discophora</name>
    <dbReference type="NCBI Taxonomy" id="89"/>
    <lineage>
        <taxon>Bacteria</taxon>
        <taxon>Pseudomonadati</taxon>
        <taxon>Pseudomonadota</taxon>
        <taxon>Betaproteobacteria</taxon>
        <taxon>Burkholderiales</taxon>
        <taxon>Sphaerotilaceae</taxon>
        <taxon>Leptothrix</taxon>
    </lineage>
</organism>
<keyword evidence="1" id="KW-1133">Transmembrane helix</keyword>
<keyword evidence="3" id="KW-0808">Transferase</keyword>
<feature type="domain" description="GGDEF" evidence="2">
    <location>
        <begin position="417"/>
        <end position="547"/>
    </location>
</feature>
<keyword evidence="1" id="KW-0812">Transmembrane</keyword>
<protein>
    <submittedName>
        <fullName evidence="3">Sensor domain-containing diguanylate cyclase</fullName>
        <ecNumber evidence="3">2.7.7.65</ecNumber>
    </submittedName>
</protein>
<dbReference type="EC" id="2.7.7.65" evidence="3"/>
<dbReference type="SMART" id="SM00267">
    <property type="entry name" value="GGDEF"/>
    <property type="match status" value="1"/>
</dbReference>
<keyword evidence="1" id="KW-0472">Membrane</keyword>
<dbReference type="RefSeq" id="WP_305750919.1">
    <property type="nucleotide sequence ID" value="NZ_JAUZEE010000011.1"/>
</dbReference>
<sequence>MDPTLVDPLIAPSDAARLANAPTLALALPDERVRSRARRLSLRASLLGLVALCVLPAALVSAALIWTNYWLERERIHGSSVLMSDHLAAELDRELAALTSGLRVLASAPELQRDDFATFHRRASDALASQIVNNYVVTDRAGHQRMNTLRAWGEPLPSDGSPAALQRVFDEGAVVVTDLFIGPVTQRPVIAAGVPVRRDGEVVYSLNIGLSPDRIGDILKRRPMPDGWVAAILDGSGTLVARSREADRFVGQKAVPAVLAQIRSGGPRTVETISKEGIPVVSSIARSRVSDWSVAVGAPRSVLEAQLVQLIGWTCAGLLVALLLGLWVALRLAGRVTQAVRGLNDAALALGRGQPVRLPPLQLVEADAVGAAILQAARILDNARHLAHHDPLTGLSNRLLFDEMLRHHIADMARSGGTLAVLALDLDGFKAVNDQHGHPAGDRLLQAVAGRITHALRASDVAARLGGDEFMVLLAPASAEQARITAQRLLQALSEPYDGVPLPVSASIGVAVAEAGQGVDAAELALRADRALYDAKRQGKSRVVMSA</sequence>
<evidence type="ECO:0000259" key="2">
    <source>
        <dbReference type="PROSITE" id="PS50887"/>
    </source>
</evidence>
<proteinExistence type="predicted"/>
<feature type="transmembrane region" description="Helical" evidence="1">
    <location>
        <begin position="310"/>
        <end position="330"/>
    </location>
</feature>
<dbReference type="Proteomes" id="UP001235760">
    <property type="component" value="Unassembled WGS sequence"/>
</dbReference>
<dbReference type="InterPro" id="IPR043128">
    <property type="entry name" value="Rev_trsase/Diguanyl_cyclase"/>
</dbReference>
<dbReference type="SUPFAM" id="SSF55073">
    <property type="entry name" value="Nucleotide cyclase"/>
    <property type="match status" value="1"/>
</dbReference>
<keyword evidence="4" id="KW-1185">Reference proteome</keyword>
<feature type="transmembrane region" description="Helical" evidence="1">
    <location>
        <begin position="44"/>
        <end position="66"/>
    </location>
</feature>
<dbReference type="CDD" id="cd01949">
    <property type="entry name" value="GGDEF"/>
    <property type="match status" value="1"/>
</dbReference>
<dbReference type="NCBIfam" id="TIGR00254">
    <property type="entry name" value="GGDEF"/>
    <property type="match status" value="1"/>
</dbReference>
<dbReference type="CDD" id="cd18773">
    <property type="entry name" value="PDC1_HK_sensor"/>
    <property type="match status" value="1"/>
</dbReference>
<dbReference type="InterPro" id="IPR000160">
    <property type="entry name" value="GGDEF_dom"/>
</dbReference>
<dbReference type="EMBL" id="JAUZEE010000011">
    <property type="protein sequence ID" value="MDP4302378.1"/>
    <property type="molecule type" value="Genomic_DNA"/>
</dbReference>
<evidence type="ECO:0000313" key="4">
    <source>
        <dbReference type="Proteomes" id="UP001235760"/>
    </source>
</evidence>
<name>A0ABT9G7B5_LEPDI</name>
<dbReference type="PANTHER" id="PTHR46663">
    <property type="entry name" value="DIGUANYLATE CYCLASE DGCT-RELATED"/>
    <property type="match status" value="1"/>
</dbReference>
<dbReference type="Pfam" id="PF00990">
    <property type="entry name" value="GGDEF"/>
    <property type="match status" value="1"/>
</dbReference>
<dbReference type="PROSITE" id="PS50887">
    <property type="entry name" value="GGDEF"/>
    <property type="match status" value="1"/>
</dbReference>
<evidence type="ECO:0000313" key="3">
    <source>
        <dbReference type="EMBL" id="MDP4302378.1"/>
    </source>
</evidence>
<accession>A0ABT9G7B5</accession>
<gene>
    <name evidence="3" type="ORF">Q8X39_17205</name>
</gene>
<dbReference type="Gene3D" id="3.30.70.270">
    <property type="match status" value="1"/>
</dbReference>
<dbReference type="CDD" id="cd18774">
    <property type="entry name" value="PDC2_HK_sensor"/>
    <property type="match status" value="1"/>
</dbReference>
<evidence type="ECO:0000256" key="1">
    <source>
        <dbReference type="SAM" id="Phobius"/>
    </source>
</evidence>
<dbReference type="Gene3D" id="3.30.450.20">
    <property type="entry name" value="PAS domain"/>
    <property type="match status" value="1"/>
</dbReference>
<dbReference type="InterPro" id="IPR029787">
    <property type="entry name" value="Nucleotide_cyclase"/>
</dbReference>
<keyword evidence="3" id="KW-0548">Nucleotidyltransferase</keyword>
<reference evidence="3 4" key="1">
    <citation type="submission" date="2023-08" db="EMBL/GenBank/DDBJ databases">
        <authorList>
            <person name="Roldan D.M."/>
            <person name="Menes R.J."/>
        </authorList>
    </citation>
    <scope>NUCLEOTIDE SEQUENCE [LARGE SCALE GENOMIC DNA]</scope>
    <source>
        <strain evidence="3 4">CCM 2812</strain>
    </source>
</reference>
<comment type="caution">
    <text evidence="3">The sequence shown here is derived from an EMBL/GenBank/DDBJ whole genome shotgun (WGS) entry which is preliminary data.</text>
</comment>